<dbReference type="PANTHER" id="PTHR13504">
    <property type="entry name" value="FIDO DOMAIN-CONTAINING PROTEIN DDB_G0283145"/>
    <property type="match status" value="1"/>
</dbReference>
<dbReference type="InterPro" id="IPR003812">
    <property type="entry name" value="Fido"/>
</dbReference>
<evidence type="ECO:0000259" key="1">
    <source>
        <dbReference type="PROSITE" id="PS51459"/>
    </source>
</evidence>
<gene>
    <name evidence="2" type="ORF">LCGC14_1452840</name>
</gene>
<dbReference type="Gene3D" id="1.10.3290.10">
    <property type="entry name" value="Fido-like domain"/>
    <property type="match status" value="1"/>
</dbReference>
<proteinExistence type="predicted"/>
<protein>
    <recommendedName>
        <fullName evidence="1">Fido domain-containing protein</fullName>
    </recommendedName>
</protein>
<reference evidence="2" key="1">
    <citation type="journal article" date="2015" name="Nature">
        <title>Complex archaea that bridge the gap between prokaryotes and eukaryotes.</title>
        <authorList>
            <person name="Spang A."/>
            <person name="Saw J.H."/>
            <person name="Jorgensen S.L."/>
            <person name="Zaremba-Niedzwiedzka K."/>
            <person name="Martijn J."/>
            <person name="Lind A.E."/>
            <person name="van Eijk R."/>
            <person name="Schleper C."/>
            <person name="Guy L."/>
            <person name="Ettema T.J."/>
        </authorList>
    </citation>
    <scope>NUCLEOTIDE SEQUENCE</scope>
</reference>
<dbReference type="Pfam" id="PF02661">
    <property type="entry name" value="Fic"/>
    <property type="match status" value="1"/>
</dbReference>
<organism evidence="2">
    <name type="scientific">marine sediment metagenome</name>
    <dbReference type="NCBI Taxonomy" id="412755"/>
    <lineage>
        <taxon>unclassified sequences</taxon>
        <taxon>metagenomes</taxon>
        <taxon>ecological metagenomes</taxon>
    </lineage>
</organism>
<name>A0A0F9JHA4_9ZZZZ</name>
<dbReference type="InterPro" id="IPR036597">
    <property type="entry name" value="Fido-like_dom_sf"/>
</dbReference>
<dbReference type="PROSITE" id="PS51459">
    <property type="entry name" value="FIDO"/>
    <property type="match status" value="1"/>
</dbReference>
<dbReference type="EMBL" id="LAZR01010023">
    <property type="protein sequence ID" value="KKM69234.1"/>
    <property type="molecule type" value="Genomic_DNA"/>
</dbReference>
<evidence type="ECO:0000313" key="2">
    <source>
        <dbReference type="EMBL" id="KKM69234.1"/>
    </source>
</evidence>
<feature type="domain" description="Fido" evidence="1">
    <location>
        <begin position="65"/>
        <end position="168"/>
    </location>
</feature>
<dbReference type="InterPro" id="IPR040198">
    <property type="entry name" value="Fido_containing"/>
</dbReference>
<accession>A0A0F9JHA4</accession>
<dbReference type="PANTHER" id="PTHR13504:SF38">
    <property type="entry name" value="FIDO DOMAIN-CONTAINING PROTEIN"/>
    <property type="match status" value="1"/>
</dbReference>
<sequence length="168" mass="19045">MIFDHLRKTPWEPTFTWVATVEEAADQINSFHEDYPKRVPKTMKAIPKTGDLCELYPGSVKGGIISTYLLLAIHTQVFDDTPFAGRPRDVQVRVGDHRPPPSFEVPRLMAKLQDAYTAVTTLETLKEWYWDFETIHPFQDGNGRVGGIMVAAFSHAFEPSQGWLAPNQ</sequence>
<dbReference type="AlphaFoldDB" id="A0A0F9JHA4"/>
<dbReference type="SUPFAM" id="SSF140931">
    <property type="entry name" value="Fic-like"/>
    <property type="match status" value="1"/>
</dbReference>
<comment type="caution">
    <text evidence="2">The sequence shown here is derived from an EMBL/GenBank/DDBJ whole genome shotgun (WGS) entry which is preliminary data.</text>
</comment>